<dbReference type="EMBL" id="MIJF01000006">
    <property type="protein sequence ID" value="OEG00143.1"/>
    <property type="molecule type" value="Genomic_DNA"/>
</dbReference>
<reference evidence="1 2" key="1">
    <citation type="submission" date="2016-09" db="EMBL/GenBank/DDBJ databases">
        <title>Draft genome sequence for the type strain of Vulcanibacillus modesticaldus BR, a strictly anaerobic, moderately thermophilic, and nitrate-reducing bacterium from deep sea-hydrothermal vents of the Mid-Atlantic Ridge.</title>
        <authorList>
            <person name="Abin C.A."/>
            <person name="Hollibaugh J.T."/>
        </authorList>
    </citation>
    <scope>NUCLEOTIDE SEQUENCE [LARGE SCALE GENOMIC DNA]</scope>
    <source>
        <strain evidence="1 2">BR</strain>
    </source>
</reference>
<dbReference type="RefSeq" id="WP_069655957.1">
    <property type="nucleotide sequence ID" value="NZ_MIJF01000006.1"/>
</dbReference>
<sequence>MGYSDTKGDFEWANAIEFANTIGLTSRNNNIFTRGSMVDISYRALNINLKDSQNTLLEKIKAYRAISGIPIEEPYVIVFKDKIIEKEVRDILDRKEGKIFNTDLEGIHFLFLSSYHDGNIKSLDDLKFSQI</sequence>
<comment type="caution">
    <text evidence="1">The sequence shown here is derived from an EMBL/GenBank/DDBJ whole genome shotgun (WGS) entry which is preliminary data.</text>
</comment>
<evidence type="ECO:0000313" key="1">
    <source>
        <dbReference type="EMBL" id="OEG00143.1"/>
    </source>
</evidence>
<dbReference type="STRING" id="337097.BHF71_05945"/>
<protein>
    <submittedName>
        <fullName evidence="1">Uncharacterized protein</fullName>
    </submittedName>
</protein>
<accession>A0A1D2YWZ1</accession>
<name>A0A1D2YWZ1_9BACI</name>
<dbReference type="AlphaFoldDB" id="A0A1D2YWZ1"/>
<organism evidence="1 2">
    <name type="scientific">Vulcanibacillus modesticaldus</name>
    <dbReference type="NCBI Taxonomy" id="337097"/>
    <lineage>
        <taxon>Bacteria</taxon>
        <taxon>Bacillati</taxon>
        <taxon>Bacillota</taxon>
        <taxon>Bacilli</taxon>
        <taxon>Bacillales</taxon>
        <taxon>Bacillaceae</taxon>
        <taxon>Vulcanibacillus</taxon>
    </lineage>
</organism>
<evidence type="ECO:0000313" key="2">
    <source>
        <dbReference type="Proteomes" id="UP000243739"/>
    </source>
</evidence>
<dbReference type="Proteomes" id="UP000243739">
    <property type="component" value="Unassembled WGS sequence"/>
</dbReference>
<gene>
    <name evidence="1" type="ORF">BHF71_05945</name>
</gene>
<keyword evidence="2" id="KW-1185">Reference proteome</keyword>
<proteinExistence type="predicted"/>
<dbReference type="OrthoDB" id="1862659at2"/>